<protein>
    <recommendedName>
        <fullName evidence="3">F-box domain-containing protein</fullName>
    </recommendedName>
</protein>
<comment type="caution">
    <text evidence="1">The sequence shown here is derived from an EMBL/GenBank/DDBJ whole genome shotgun (WGS) entry which is preliminary data.</text>
</comment>
<proteinExistence type="predicted"/>
<sequence>MITHPQIQVHPTTCHLLHLLPLELRQLIFSFLNILHLISYPNPKSRWYTPPSTSISTPPIAKTCRQLRYEILSICLRTHPLHVEIWDIYPLDIEYLKRWLNNLGDNILLAKELIIHHKVEFYLRRLMRSFGHEYVTTCWAKTSFCVQGDGEVIVRCDFLTEENKGDEFLVGRICRCPVENRLVGQCGLGLTHAVYGFIELMEEESAGSEVDWHGSKSLRENTEENWPFCGCCGFKRWFLSGPKSDGVVEFVDGKYEEQCKAI</sequence>
<evidence type="ECO:0000313" key="2">
    <source>
        <dbReference type="Proteomes" id="UP001301958"/>
    </source>
</evidence>
<accession>A0AAN7BKG5</accession>
<gene>
    <name evidence="1" type="ORF">QBC38DRAFT_283366</name>
</gene>
<reference evidence="1" key="1">
    <citation type="journal article" date="2023" name="Mol. Phylogenet. Evol.">
        <title>Genome-scale phylogeny and comparative genomics of the fungal order Sordariales.</title>
        <authorList>
            <person name="Hensen N."/>
            <person name="Bonometti L."/>
            <person name="Westerberg I."/>
            <person name="Brannstrom I.O."/>
            <person name="Guillou S."/>
            <person name="Cros-Aarteil S."/>
            <person name="Calhoun S."/>
            <person name="Haridas S."/>
            <person name="Kuo A."/>
            <person name="Mondo S."/>
            <person name="Pangilinan J."/>
            <person name="Riley R."/>
            <person name="LaButti K."/>
            <person name="Andreopoulos B."/>
            <person name="Lipzen A."/>
            <person name="Chen C."/>
            <person name="Yan M."/>
            <person name="Daum C."/>
            <person name="Ng V."/>
            <person name="Clum A."/>
            <person name="Steindorff A."/>
            <person name="Ohm R.A."/>
            <person name="Martin F."/>
            <person name="Silar P."/>
            <person name="Natvig D.O."/>
            <person name="Lalanne C."/>
            <person name="Gautier V."/>
            <person name="Ament-Velasquez S.L."/>
            <person name="Kruys A."/>
            <person name="Hutchinson M.I."/>
            <person name="Powell A.J."/>
            <person name="Barry K."/>
            <person name="Miller A.N."/>
            <person name="Grigoriev I.V."/>
            <person name="Debuchy R."/>
            <person name="Gladieux P."/>
            <person name="Hiltunen Thoren M."/>
            <person name="Johannesson H."/>
        </authorList>
    </citation>
    <scope>NUCLEOTIDE SEQUENCE</scope>
    <source>
        <strain evidence="1">CBS 990.96</strain>
    </source>
</reference>
<evidence type="ECO:0000313" key="1">
    <source>
        <dbReference type="EMBL" id="KAK4224902.1"/>
    </source>
</evidence>
<evidence type="ECO:0008006" key="3">
    <source>
        <dbReference type="Google" id="ProtNLM"/>
    </source>
</evidence>
<keyword evidence="2" id="KW-1185">Reference proteome</keyword>
<organism evidence="1 2">
    <name type="scientific">Podospora fimiseda</name>
    <dbReference type="NCBI Taxonomy" id="252190"/>
    <lineage>
        <taxon>Eukaryota</taxon>
        <taxon>Fungi</taxon>
        <taxon>Dikarya</taxon>
        <taxon>Ascomycota</taxon>
        <taxon>Pezizomycotina</taxon>
        <taxon>Sordariomycetes</taxon>
        <taxon>Sordariomycetidae</taxon>
        <taxon>Sordariales</taxon>
        <taxon>Podosporaceae</taxon>
        <taxon>Podospora</taxon>
    </lineage>
</organism>
<dbReference type="EMBL" id="MU865380">
    <property type="protein sequence ID" value="KAK4224902.1"/>
    <property type="molecule type" value="Genomic_DNA"/>
</dbReference>
<reference evidence="1" key="2">
    <citation type="submission" date="2023-05" db="EMBL/GenBank/DDBJ databases">
        <authorList>
            <consortium name="Lawrence Berkeley National Laboratory"/>
            <person name="Steindorff A."/>
            <person name="Hensen N."/>
            <person name="Bonometti L."/>
            <person name="Westerberg I."/>
            <person name="Brannstrom I.O."/>
            <person name="Guillou S."/>
            <person name="Cros-Aarteil S."/>
            <person name="Calhoun S."/>
            <person name="Haridas S."/>
            <person name="Kuo A."/>
            <person name="Mondo S."/>
            <person name="Pangilinan J."/>
            <person name="Riley R."/>
            <person name="Labutti K."/>
            <person name="Andreopoulos B."/>
            <person name="Lipzen A."/>
            <person name="Chen C."/>
            <person name="Yanf M."/>
            <person name="Daum C."/>
            <person name="Ng V."/>
            <person name="Clum A."/>
            <person name="Ohm R."/>
            <person name="Martin F."/>
            <person name="Silar P."/>
            <person name="Natvig D."/>
            <person name="Lalanne C."/>
            <person name="Gautier V."/>
            <person name="Ament-Velasquez S.L."/>
            <person name="Kruys A."/>
            <person name="Hutchinson M.I."/>
            <person name="Powell A.J."/>
            <person name="Barry K."/>
            <person name="Miller A.N."/>
            <person name="Grigoriev I.V."/>
            <person name="Debuchy R."/>
            <person name="Gladieux P."/>
            <person name="Thoren M.H."/>
            <person name="Johannesson H."/>
        </authorList>
    </citation>
    <scope>NUCLEOTIDE SEQUENCE</scope>
    <source>
        <strain evidence="1">CBS 990.96</strain>
    </source>
</reference>
<dbReference type="Proteomes" id="UP001301958">
    <property type="component" value="Unassembled WGS sequence"/>
</dbReference>
<name>A0AAN7BKG5_9PEZI</name>
<dbReference type="AlphaFoldDB" id="A0AAN7BKG5"/>